<gene>
    <name evidence="1" type="ORF">TanjilG_11644</name>
</gene>
<proteinExistence type="predicted"/>
<organism evidence="1 2">
    <name type="scientific">Lupinus angustifolius</name>
    <name type="common">Narrow-leaved blue lupine</name>
    <dbReference type="NCBI Taxonomy" id="3871"/>
    <lineage>
        <taxon>Eukaryota</taxon>
        <taxon>Viridiplantae</taxon>
        <taxon>Streptophyta</taxon>
        <taxon>Embryophyta</taxon>
        <taxon>Tracheophyta</taxon>
        <taxon>Spermatophyta</taxon>
        <taxon>Magnoliopsida</taxon>
        <taxon>eudicotyledons</taxon>
        <taxon>Gunneridae</taxon>
        <taxon>Pentapetalae</taxon>
        <taxon>rosids</taxon>
        <taxon>fabids</taxon>
        <taxon>Fabales</taxon>
        <taxon>Fabaceae</taxon>
        <taxon>Papilionoideae</taxon>
        <taxon>50 kb inversion clade</taxon>
        <taxon>genistoids sensu lato</taxon>
        <taxon>core genistoids</taxon>
        <taxon>Genisteae</taxon>
        <taxon>Lupinus</taxon>
    </lineage>
</organism>
<evidence type="ECO:0000313" key="1">
    <source>
        <dbReference type="EMBL" id="OIW09522.1"/>
    </source>
</evidence>
<dbReference type="Proteomes" id="UP000188354">
    <property type="component" value="Chromosome LG06"/>
</dbReference>
<dbReference type="AlphaFoldDB" id="A0A1J7HSV8"/>
<protein>
    <recommendedName>
        <fullName evidence="3">Reverse transcriptase Ty1/copia-type domain-containing protein</fullName>
    </recommendedName>
</protein>
<dbReference type="Gramene" id="OIW09522">
    <property type="protein sequence ID" value="OIW09522"/>
    <property type="gene ID" value="TanjilG_11644"/>
</dbReference>
<keyword evidence="2" id="KW-1185">Reference proteome</keyword>
<dbReference type="OMA" id="CIETCRE"/>
<accession>A0A1J7HSV8</accession>
<reference evidence="1 2" key="1">
    <citation type="journal article" date="2017" name="Plant Biotechnol. J.">
        <title>A comprehensive draft genome sequence for lupin (Lupinus angustifolius), an emerging health food: insights into plant-microbe interactions and legume evolution.</title>
        <authorList>
            <person name="Hane J.K."/>
            <person name="Ming Y."/>
            <person name="Kamphuis L.G."/>
            <person name="Nelson M.N."/>
            <person name="Garg G."/>
            <person name="Atkins C.A."/>
            <person name="Bayer P.E."/>
            <person name="Bravo A."/>
            <person name="Bringans S."/>
            <person name="Cannon S."/>
            <person name="Edwards D."/>
            <person name="Foley R."/>
            <person name="Gao L.L."/>
            <person name="Harrison M.J."/>
            <person name="Huang W."/>
            <person name="Hurgobin B."/>
            <person name="Li S."/>
            <person name="Liu C.W."/>
            <person name="McGrath A."/>
            <person name="Morahan G."/>
            <person name="Murray J."/>
            <person name="Weller J."/>
            <person name="Jian J."/>
            <person name="Singh K.B."/>
        </authorList>
    </citation>
    <scope>NUCLEOTIDE SEQUENCE [LARGE SCALE GENOMIC DNA]</scope>
    <source>
        <strain evidence="2">cv. Tanjil</strain>
        <tissue evidence="1">Whole plant</tissue>
    </source>
</reference>
<evidence type="ECO:0008006" key="3">
    <source>
        <dbReference type="Google" id="ProtNLM"/>
    </source>
</evidence>
<dbReference type="EMBL" id="CM007366">
    <property type="protein sequence ID" value="OIW09522.1"/>
    <property type="molecule type" value="Genomic_DNA"/>
</dbReference>
<dbReference type="Pfam" id="PF14223">
    <property type="entry name" value="Retrotran_gag_2"/>
    <property type="match status" value="1"/>
</dbReference>
<sequence>MKGKRTAGTIRLCLSDEVMYHVMDLKSPTEVWETLEKRFMSKSLTNKLYLKQRLYGLKMQEGADLQQHLNNFNQVINDL</sequence>
<evidence type="ECO:0000313" key="2">
    <source>
        <dbReference type="Proteomes" id="UP000188354"/>
    </source>
</evidence>
<name>A0A1J7HSV8_LUPAN</name>